<dbReference type="InterPro" id="IPR010723">
    <property type="entry name" value="HemN_C"/>
</dbReference>
<comment type="subcellular location">
    <subcellularLocation>
        <location evidence="3">Cytoplasm</location>
    </subcellularLocation>
</comment>
<comment type="function">
    <text evidence="3">Probably acts as a heme chaperone, transferring heme to an unknown acceptor. Binds one molecule of heme per monomer, possibly covalently. Binds 1 [4Fe-4S] cluster. The cluster is coordinated with 3 cysteines and an exchangeable S-adenosyl-L-methionine.</text>
</comment>
<dbReference type="Pfam" id="PF06969">
    <property type="entry name" value="HemN_C"/>
    <property type="match status" value="1"/>
</dbReference>
<dbReference type="Gene3D" id="3.80.30.20">
    <property type="entry name" value="tm_1862 like domain"/>
    <property type="match status" value="1"/>
</dbReference>
<comment type="similarity">
    <text evidence="1">Belongs to the anaerobic coproporphyrinogen-III oxidase family. HemW subfamily.</text>
</comment>
<dbReference type="GO" id="GO:0004109">
    <property type="term" value="F:coproporphyrinogen oxidase activity"/>
    <property type="evidence" value="ECO:0007669"/>
    <property type="project" value="InterPro"/>
</dbReference>
<dbReference type="GO" id="GO:0006779">
    <property type="term" value="P:porphyrin-containing compound biosynthetic process"/>
    <property type="evidence" value="ECO:0007669"/>
    <property type="project" value="InterPro"/>
</dbReference>
<dbReference type="SFLD" id="SFLDS00029">
    <property type="entry name" value="Radical_SAM"/>
    <property type="match status" value="1"/>
</dbReference>
<dbReference type="InterPro" id="IPR034505">
    <property type="entry name" value="Coproporphyrinogen-III_oxidase"/>
</dbReference>
<dbReference type="SFLD" id="SFLDF00562">
    <property type="entry name" value="HemN-like__clustered_with_heat"/>
    <property type="match status" value="1"/>
</dbReference>
<keyword evidence="3" id="KW-0004">4Fe-4S</keyword>
<keyword evidence="3" id="KW-0143">Chaperone</keyword>
<dbReference type="PANTHER" id="PTHR13932">
    <property type="entry name" value="COPROPORPHYRINIGEN III OXIDASE"/>
    <property type="match status" value="1"/>
</dbReference>
<dbReference type="SMART" id="SM00729">
    <property type="entry name" value="Elp3"/>
    <property type="match status" value="1"/>
</dbReference>
<dbReference type="InterPro" id="IPR007197">
    <property type="entry name" value="rSAM"/>
</dbReference>
<evidence type="ECO:0000259" key="4">
    <source>
        <dbReference type="PROSITE" id="PS51918"/>
    </source>
</evidence>
<dbReference type="PANTHER" id="PTHR13932:SF5">
    <property type="entry name" value="RADICAL S-ADENOSYL METHIONINE DOMAIN-CONTAINING PROTEIN 1, MITOCHONDRIAL"/>
    <property type="match status" value="1"/>
</dbReference>
<keyword evidence="3" id="KW-0408">Iron</keyword>
<accession>W9AFY2</accession>
<evidence type="ECO:0000313" key="6">
    <source>
        <dbReference type="Proteomes" id="UP000028863"/>
    </source>
</evidence>
<feature type="domain" description="Radical SAM core" evidence="4">
    <location>
        <begin position="18"/>
        <end position="253"/>
    </location>
</feature>
<dbReference type="SUPFAM" id="SSF102114">
    <property type="entry name" value="Radical SAM enzymes"/>
    <property type="match status" value="1"/>
</dbReference>
<dbReference type="InterPro" id="IPR004559">
    <property type="entry name" value="HemW-like"/>
</dbReference>
<dbReference type="EMBL" id="CCAX010000001">
    <property type="protein sequence ID" value="CDO01842.1"/>
    <property type="molecule type" value="Genomic_DNA"/>
</dbReference>
<dbReference type="InterPro" id="IPR006638">
    <property type="entry name" value="Elp3/MiaA/NifB-like_rSAM"/>
</dbReference>
<keyword evidence="3" id="KW-0411">Iron-sulfur</keyword>
<gene>
    <name evidence="5" type="primary">hemN</name>
    <name evidence="5" type="ORF">BN988_00288</name>
</gene>
<dbReference type="eggNOG" id="COG0635">
    <property type="taxonomic scope" value="Bacteria"/>
</dbReference>
<protein>
    <recommendedName>
        <fullName evidence="2 3">Heme chaperone HemW</fullName>
    </recommendedName>
</protein>
<evidence type="ECO:0000256" key="3">
    <source>
        <dbReference type="RuleBase" id="RU364116"/>
    </source>
</evidence>
<reference evidence="5" key="1">
    <citation type="submission" date="2014-03" db="EMBL/GenBank/DDBJ databases">
        <title>Draft genome sequencing of Oceanobacillus picturae strain S1 isolated from human gut.</title>
        <authorList>
            <person name="Croce O."/>
            <person name="Lagier J.C."/>
            <person name="Raoult D."/>
        </authorList>
    </citation>
    <scope>NUCLEOTIDE SEQUENCE [LARGE SCALE GENOMIC DNA]</scope>
    <source>
        <strain evidence="5">S1</strain>
    </source>
</reference>
<dbReference type="GO" id="GO:0046872">
    <property type="term" value="F:metal ion binding"/>
    <property type="evidence" value="ECO:0007669"/>
    <property type="project" value="UniProtKB-UniRule"/>
</dbReference>
<sequence>MGVKACGFPFSFYTGGFTLKNEIQSVYIHIPFCEQICHYCDFTKFFFNEKLATEYIEALANEINTNVPGEKNKIKTIFIGGGTPTALTLTQLTSLLKIIDTKFDVSSCEEYTIEANPGDFDEQKIQLLAAYGVNRISLGVQVFDDQKLEELGRLHKIKDVYQTVDRLKQHGFSNISLDLIYALPNQTVDQFKGSLEEAMSFGLPHLSTYALQIEPKTVFYQKHKKGKLHRPAQEEEVDMYHLLRETTKAYGIEQYEISNFAKPGYESKHNLTYWGNEYYYGFGAGAYGYLPGKRYGNIKPLPAYTKQAMNDGHPILHVDTITRKERIEEEMFLGLRRTKGVSKKHFQNKFGIAPADLYSKSIEELIRRDWLAEDKESLRLTDDGLLLANEVFERFLLDDPVTI</sequence>
<organism evidence="5 6">
    <name type="scientific">Oceanobacillus picturae</name>
    <dbReference type="NCBI Taxonomy" id="171693"/>
    <lineage>
        <taxon>Bacteria</taxon>
        <taxon>Bacillati</taxon>
        <taxon>Bacillota</taxon>
        <taxon>Bacilli</taxon>
        <taxon>Bacillales</taxon>
        <taxon>Bacillaceae</taxon>
        <taxon>Oceanobacillus</taxon>
    </lineage>
</organism>
<dbReference type="InterPro" id="IPR058240">
    <property type="entry name" value="rSAM_sf"/>
</dbReference>
<dbReference type="SFLD" id="SFLDG01065">
    <property type="entry name" value="anaerobic_coproporphyrinogen-I"/>
    <property type="match status" value="1"/>
</dbReference>
<dbReference type="GO" id="GO:0051539">
    <property type="term" value="F:4 iron, 4 sulfur cluster binding"/>
    <property type="evidence" value="ECO:0007669"/>
    <property type="project" value="UniProtKB-UniRule"/>
</dbReference>
<dbReference type="GO" id="GO:0005737">
    <property type="term" value="C:cytoplasm"/>
    <property type="evidence" value="ECO:0007669"/>
    <property type="project" value="UniProtKB-SubCell"/>
</dbReference>
<keyword evidence="3" id="KW-0949">S-adenosyl-L-methionine</keyword>
<dbReference type="STRING" id="171693.BN988_00288"/>
<dbReference type="SFLD" id="SFLDF00288">
    <property type="entry name" value="HemN-like__clustered_with_nucl"/>
    <property type="match status" value="1"/>
</dbReference>
<dbReference type="PROSITE" id="PS51918">
    <property type="entry name" value="RADICAL_SAM"/>
    <property type="match status" value="1"/>
</dbReference>
<proteinExistence type="inferred from homology"/>
<keyword evidence="3" id="KW-0963">Cytoplasm</keyword>
<reference evidence="5" key="2">
    <citation type="submission" date="2014-03" db="EMBL/GenBank/DDBJ databases">
        <authorList>
            <person name="Urmite Genomes"/>
        </authorList>
    </citation>
    <scope>NUCLEOTIDE SEQUENCE</scope>
    <source>
        <strain evidence="5">S1</strain>
    </source>
</reference>
<dbReference type="Pfam" id="PF04055">
    <property type="entry name" value="Radical_SAM"/>
    <property type="match status" value="1"/>
</dbReference>
<evidence type="ECO:0000256" key="1">
    <source>
        <dbReference type="ARBA" id="ARBA00006100"/>
    </source>
</evidence>
<evidence type="ECO:0000313" key="5">
    <source>
        <dbReference type="EMBL" id="CDO01842.1"/>
    </source>
</evidence>
<keyword evidence="3" id="KW-0349">Heme</keyword>
<keyword evidence="3" id="KW-0479">Metal-binding</keyword>
<name>W9AFY2_9BACI</name>
<dbReference type="InterPro" id="IPR023404">
    <property type="entry name" value="rSAM_horseshoe"/>
</dbReference>
<dbReference type="NCBIfam" id="TIGR00539">
    <property type="entry name" value="hemN_rel"/>
    <property type="match status" value="1"/>
</dbReference>
<comment type="caution">
    <text evidence="5">The sequence shown here is derived from an EMBL/GenBank/DDBJ whole genome shotgun (WGS) entry which is preliminary data.</text>
</comment>
<evidence type="ECO:0000256" key="2">
    <source>
        <dbReference type="ARBA" id="ARBA00017228"/>
    </source>
</evidence>
<dbReference type="Proteomes" id="UP000028863">
    <property type="component" value="Unassembled WGS sequence"/>
</dbReference>
<keyword evidence="6" id="KW-1185">Reference proteome</keyword>
<dbReference type="AlphaFoldDB" id="W9AFY2"/>